<evidence type="ECO:0000256" key="5">
    <source>
        <dbReference type="ARBA" id="ARBA00022962"/>
    </source>
</evidence>
<organism evidence="8 9">
    <name type="scientific">Marine Group III euryarchaeote</name>
    <dbReference type="NCBI Taxonomy" id="2173149"/>
    <lineage>
        <taxon>Archaea</taxon>
        <taxon>Methanobacteriati</taxon>
        <taxon>Thermoplasmatota</taxon>
        <taxon>Thermoplasmata</taxon>
        <taxon>Candidatus Thermoprofundales</taxon>
    </lineage>
</organism>
<evidence type="ECO:0000313" key="9">
    <source>
        <dbReference type="Proteomes" id="UP000589132"/>
    </source>
</evidence>
<dbReference type="Proteomes" id="UP000589132">
    <property type="component" value="Unassembled WGS sequence"/>
</dbReference>
<dbReference type="Pfam" id="PF00117">
    <property type="entry name" value="GATase"/>
    <property type="match status" value="1"/>
</dbReference>
<evidence type="ECO:0000259" key="7">
    <source>
        <dbReference type="Pfam" id="PF00117"/>
    </source>
</evidence>
<dbReference type="InterPro" id="IPR017926">
    <property type="entry name" value="GATASE"/>
</dbReference>
<evidence type="ECO:0000256" key="1">
    <source>
        <dbReference type="ARBA" id="ARBA00005077"/>
    </source>
</evidence>
<comment type="caution">
    <text evidence="8">The sequence shown here is derived from an EMBL/GenBank/DDBJ whole genome shotgun (WGS) entry which is preliminary data.</text>
</comment>
<keyword evidence="5" id="KW-0315">Glutamine amidotransferase</keyword>
<dbReference type="SUPFAM" id="SSF52317">
    <property type="entry name" value="Class I glutamine amidotransferase-like"/>
    <property type="match status" value="1"/>
</dbReference>
<dbReference type="PRINTS" id="PR00097">
    <property type="entry name" value="ANTSNTHASEII"/>
</dbReference>
<evidence type="ECO:0000256" key="6">
    <source>
        <dbReference type="ARBA" id="ARBA00048816"/>
    </source>
</evidence>
<protein>
    <recommendedName>
        <fullName evidence="3">carbamoyl-phosphate synthase (glutamine-hydrolyzing)</fullName>
        <ecNumber evidence="3">6.3.5.5</ecNumber>
    </recommendedName>
</protein>
<gene>
    <name evidence="8" type="ORF">EYO15_01020</name>
</gene>
<keyword evidence="4" id="KW-0055">Arginine biosynthesis</keyword>
<feature type="domain" description="Glutamine amidotransferase" evidence="7">
    <location>
        <begin position="1"/>
        <end position="152"/>
    </location>
</feature>
<dbReference type="PRINTS" id="PR00099">
    <property type="entry name" value="CPSGATASE"/>
</dbReference>
<dbReference type="PANTHER" id="PTHR43418:SF7">
    <property type="entry name" value="CARBAMOYL-PHOSPHATE SYNTHASE SMALL CHAIN"/>
    <property type="match status" value="1"/>
</dbReference>
<feature type="non-terminal residue" evidence="8">
    <location>
        <position position="1"/>
    </location>
</feature>
<dbReference type="Gene3D" id="3.40.50.880">
    <property type="match status" value="1"/>
</dbReference>
<dbReference type="EMBL" id="DTTC01000047">
    <property type="protein sequence ID" value="HIA97750.1"/>
    <property type="molecule type" value="Genomic_DNA"/>
</dbReference>
<keyword evidence="8" id="KW-0436">Ligase</keyword>
<dbReference type="InterPro" id="IPR035686">
    <property type="entry name" value="CPSase_GATase1"/>
</dbReference>
<accession>A0A7J4D031</accession>
<dbReference type="InterPro" id="IPR050472">
    <property type="entry name" value="Anth_synth/Amidotransfase"/>
</dbReference>
<comment type="catalytic activity">
    <reaction evidence="6">
        <text>hydrogencarbonate + L-glutamine + 2 ATP + H2O = carbamoyl phosphate + L-glutamate + 2 ADP + phosphate + 2 H(+)</text>
        <dbReference type="Rhea" id="RHEA:18633"/>
        <dbReference type="ChEBI" id="CHEBI:15377"/>
        <dbReference type="ChEBI" id="CHEBI:15378"/>
        <dbReference type="ChEBI" id="CHEBI:17544"/>
        <dbReference type="ChEBI" id="CHEBI:29985"/>
        <dbReference type="ChEBI" id="CHEBI:30616"/>
        <dbReference type="ChEBI" id="CHEBI:43474"/>
        <dbReference type="ChEBI" id="CHEBI:58228"/>
        <dbReference type="ChEBI" id="CHEBI:58359"/>
        <dbReference type="ChEBI" id="CHEBI:456216"/>
        <dbReference type="EC" id="6.3.5.5"/>
    </reaction>
</comment>
<dbReference type="EC" id="6.3.5.5" evidence="3"/>
<dbReference type="PROSITE" id="PS51273">
    <property type="entry name" value="GATASE_TYPE_1"/>
    <property type="match status" value="1"/>
</dbReference>
<evidence type="ECO:0000256" key="2">
    <source>
        <dbReference type="ARBA" id="ARBA00007800"/>
    </source>
</evidence>
<dbReference type="GO" id="GO:0006526">
    <property type="term" value="P:L-arginine biosynthetic process"/>
    <property type="evidence" value="ECO:0007669"/>
    <property type="project" value="UniProtKB-KW"/>
</dbReference>
<dbReference type="PANTHER" id="PTHR43418">
    <property type="entry name" value="MULTIFUNCTIONAL TRYPTOPHAN BIOSYNTHESIS PROTEIN-RELATED"/>
    <property type="match status" value="1"/>
</dbReference>
<name>A0A7J4D031_9ARCH</name>
<reference evidence="9" key="1">
    <citation type="journal article" date="2019" name="bioRxiv">
        <title>Genome diversification in globally distributed novel marine Proteobacteria is linked to environmental adaptation.</title>
        <authorList>
            <person name="Zhou Z."/>
            <person name="Tran P.Q."/>
            <person name="Kieft K."/>
            <person name="Anantharaman K."/>
        </authorList>
    </citation>
    <scope>NUCLEOTIDE SEQUENCE [LARGE SCALE GENOMIC DNA]</scope>
</reference>
<proteinExistence type="inferred from homology"/>
<dbReference type="AlphaFoldDB" id="A0A7J4D031"/>
<evidence type="ECO:0000313" key="8">
    <source>
        <dbReference type="EMBL" id="HIA97750.1"/>
    </source>
</evidence>
<dbReference type="GO" id="GO:0004088">
    <property type="term" value="F:carbamoyl-phosphate synthase (glutamine-hydrolyzing) activity"/>
    <property type="evidence" value="ECO:0007669"/>
    <property type="project" value="UniProtKB-EC"/>
</dbReference>
<dbReference type="InterPro" id="IPR029062">
    <property type="entry name" value="Class_I_gatase-like"/>
</dbReference>
<sequence>VVPWNYDIEKVKATEPELVFMSNGPGDPDHEDMKPVVDTVKSILKEIPVVGICLGHQILGLALGGETYKLKYGHRGGNQPVKELKTDNVFITSQNHGFALHKLPNKVKETFVNLNDGTCEGIESRNCWSVQFHPEAAPGPMDANILFKRVLETING</sequence>
<comment type="pathway">
    <text evidence="1">Amino-acid biosynthesis; L-arginine biosynthesis; carbamoyl phosphate from bicarbonate: step 1/1.</text>
</comment>
<comment type="similarity">
    <text evidence="2">Belongs to the CarA family.</text>
</comment>
<dbReference type="PRINTS" id="PR00096">
    <property type="entry name" value="GATASE"/>
</dbReference>
<dbReference type="CDD" id="cd01744">
    <property type="entry name" value="GATase1_CPSase"/>
    <property type="match status" value="1"/>
</dbReference>
<evidence type="ECO:0000256" key="4">
    <source>
        <dbReference type="ARBA" id="ARBA00022571"/>
    </source>
</evidence>
<evidence type="ECO:0000256" key="3">
    <source>
        <dbReference type="ARBA" id="ARBA00012738"/>
    </source>
</evidence>
<keyword evidence="4" id="KW-0028">Amino-acid biosynthesis</keyword>